<proteinExistence type="predicted"/>
<organism evidence="1 2">
    <name type="scientific">Leptospira borgpetersenii serovar Javanica str. UI 09931</name>
    <dbReference type="NCBI Taxonomy" id="1049767"/>
    <lineage>
        <taxon>Bacteria</taxon>
        <taxon>Pseudomonadati</taxon>
        <taxon>Spirochaetota</taxon>
        <taxon>Spirochaetia</taxon>
        <taxon>Leptospirales</taxon>
        <taxon>Leptospiraceae</taxon>
        <taxon>Leptospira</taxon>
    </lineage>
</organism>
<dbReference type="EMBL" id="AHNP02000007">
    <property type="protein sequence ID" value="EPG58024.1"/>
    <property type="molecule type" value="Genomic_DNA"/>
</dbReference>
<protein>
    <submittedName>
        <fullName evidence="1">Uncharacterized protein</fullName>
    </submittedName>
</protein>
<sequence>MQNFDHFSKSLSQYFDRNIIANFSQNEEAPTDWLFICFRIDLLLEYFCRSSYIRGLGTSF</sequence>
<reference evidence="1 2" key="1">
    <citation type="submission" date="2013-04" db="EMBL/GenBank/DDBJ databases">
        <authorList>
            <person name="Harkins D.M."/>
            <person name="Durkin A.S."/>
            <person name="Brinkac L.M."/>
            <person name="Haft D.H."/>
            <person name="Selengut J.D."/>
            <person name="Sanka R."/>
            <person name="DePew J."/>
            <person name="Purushe J."/>
            <person name="Chanthongthip A."/>
            <person name="Lattana O."/>
            <person name="Phetsouvanh R."/>
            <person name="Newton P.N."/>
            <person name="Vinetz J.M."/>
            <person name="Sutton G.G."/>
            <person name="Nierman W.C."/>
            <person name="Fouts D.E."/>
        </authorList>
    </citation>
    <scope>NUCLEOTIDE SEQUENCE [LARGE SCALE GENOMIC DNA]</scope>
    <source>
        <strain evidence="1 2">UI 09931</strain>
    </source>
</reference>
<dbReference type="Proteomes" id="UP000014570">
    <property type="component" value="Unassembled WGS sequence"/>
</dbReference>
<gene>
    <name evidence="1" type="ORF">LEP1GSC103_3247</name>
</gene>
<evidence type="ECO:0000313" key="2">
    <source>
        <dbReference type="Proteomes" id="UP000014570"/>
    </source>
</evidence>
<comment type="caution">
    <text evidence="1">The sequence shown here is derived from an EMBL/GenBank/DDBJ whole genome shotgun (WGS) entry which is preliminary data.</text>
</comment>
<evidence type="ECO:0000313" key="1">
    <source>
        <dbReference type="EMBL" id="EPG58024.1"/>
    </source>
</evidence>
<dbReference type="AlphaFoldDB" id="A0AAV3JCR7"/>
<name>A0AAV3JCR7_LEPBO</name>
<accession>A0AAV3JCR7</accession>